<keyword evidence="8" id="KW-0418">Kinase</keyword>
<evidence type="ECO:0000313" key="13">
    <source>
        <dbReference type="Proteomes" id="UP000830116"/>
    </source>
</evidence>
<feature type="transmembrane region" description="Helical" evidence="10">
    <location>
        <begin position="342"/>
        <end position="359"/>
    </location>
</feature>
<keyword evidence="10" id="KW-0812">Transmembrane</keyword>
<dbReference type="PRINTS" id="PR00344">
    <property type="entry name" value="BCTRLSENSOR"/>
</dbReference>
<keyword evidence="4" id="KW-1003">Cell membrane</keyword>
<organism evidence="12 13">
    <name type="scientific">Bdellovibrio reynosensis</name>
    <dbReference type="NCBI Taxonomy" id="2835041"/>
    <lineage>
        <taxon>Bacteria</taxon>
        <taxon>Pseudomonadati</taxon>
        <taxon>Bdellovibrionota</taxon>
        <taxon>Bdellovibrionia</taxon>
        <taxon>Bdellovibrionales</taxon>
        <taxon>Pseudobdellovibrionaceae</taxon>
        <taxon>Bdellovibrio</taxon>
    </lineage>
</organism>
<evidence type="ECO:0000256" key="6">
    <source>
        <dbReference type="ARBA" id="ARBA00022679"/>
    </source>
</evidence>
<comment type="catalytic activity">
    <reaction evidence="1">
        <text>ATP + protein L-histidine = ADP + protein N-phospho-L-histidine.</text>
        <dbReference type="EC" id="2.7.13.3"/>
    </reaction>
</comment>
<evidence type="ECO:0000256" key="7">
    <source>
        <dbReference type="ARBA" id="ARBA00022741"/>
    </source>
</evidence>
<sequence length="728" mass="81495">MFIRLAVIVVVCFGLSGLLTNLRLPTFESFFLDRKQMIASFLGAKPSFNDIQILDVTALKTETAEGLKIPASKLLDVIETISQTPFKAMILSVSPEEVQFDISEQELSKRLSNISKLYLFSNSTIFKNTTFDFHKRFERYPEPLFLHLTYDAKIDLVSRRIITYFDLEYKNANPDFAVIDRMFGRAQSPEKFHFDFPYQGTSQVFMKVWNPGNFSELAIDPGGVSAEKLEQIKDKVVILGTSGIYSVNSTPRIASSAEEYVPVSHLLATYLTNLRSGEYVKTPPPKANWLWMGIALFCLLSSLTLFPVRAAFAASTFIIFAYVILGLMVFRTASLNLDTGKVLLLGFVGQYAILSTRFFRMVRRLDKENFQREKQATEERLRSRILVRAATMESTMRTLGKMAHDIRSPLMALHVAHSLLKNQVNPELRDLISNSISRINGIAEDLLKKYKSKSGDAKDTETFLGPVVNELIDSYIHVHPQAKFTVNVPSEIEVNWGAASIQRSFSNLLNNSLEACYANNIKPEIEILAAKVDAKIRIDFKDNGPGVSEKNIPKLFLEGSTFGKEQGTGLGLFQVKKDLEFFGGTITYQKQQGACFTILIPAARDPVKFMISSAVILVQNTENNGELKRKLEASGADVKYFNDVSKASDFIKKEKFIEPITVISDLMFSTAEETGFDVLDACDNKPIFKMVLCTSLVDSAEIQDLANKKGASLVSSAFMETVVISLRK</sequence>
<evidence type="ECO:0000256" key="2">
    <source>
        <dbReference type="ARBA" id="ARBA00004651"/>
    </source>
</evidence>
<dbReference type="PANTHER" id="PTHR44936">
    <property type="entry name" value="SENSOR PROTEIN CREC"/>
    <property type="match status" value="1"/>
</dbReference>
<reference evidence="12" key="1">
    <citation type="submission" date="2022-03" db="EMBL/GenBank/DDBJ databases">
        <title>Genome Identification and Characterization of new species Bdellovibrio reynosense LBG001 sp. nov. from a Mexico soil sample.</title>
        <authorList>
            <person name="Camilli A."/>
            <person name="Ajao Y."/>
            <person name="Guo X."/>
        </authorList>
    </citation>
    <scope>NUCLEOTIDE SEQUENCE</scope>
    <source>
        <strain evidence="12">LBG001</strain>
    </source>
</reference>
<evidence type="ECO:0000256" key="8">
    <source>
        <dbReference type="ARBA" id="ARBA00022777"/>
    </source>
</evidence>
<dbReference type="InterPro" id="IPR003661">
    <property type="entry name" value="HisK_dim/P_dom"/>
</dbReference>
<name>A0ABY4C7E3_9BACT</name>
<evidence type="ECO:0000256" key="1">
    <source>
        <dbReference type="ARBA" id="ARBA00000085"/>
    </source>
</evidence>
<feature type="transmembrane region" description="Helical" evidence="10">
    <location>
        <begin position="311"/>
        <end position="330"/>
    </location>
</feature>
<dbReference type="Gene3D" id="1.10.287.130">
    <property type="match status" value="1"/>
</dbReference>
<feature type="domain" description="Histidine kinase" evidence="11">
    <location>
        <begin position="401"/>
        <end position="604"/>
    </location>
</feature>
<dbReference type="SUPFAM" id="SSF55874">
    <property type="entry name" value="ATPase domain of HSP90 chaperone/DNA topoisomerase II/histidine kinase"/>
    <property type="match status" value="1"/>
</dbReference>
<keyword evidence="6" id="KW-0808">Transferase</keyword>
<dbReference type="EC" id="2.7.13.3" evidence="3"/>
<dbReference type="InterPro" id="IPR003594">
    <property type="entry name" value="HATPase_dom"/>
</dbReference>
<keyword evidence="5" id="KW-0597">Phosphoprotein</keyword>
<dbReference type="RefSeq" id="WP_243537093.1">
    <property type="nucleotide sequence ID" value="NZ_CP093442.1"/>
</dbReference>
<dbReference type="EMBL" id="CP093442">
    <property type="protein sequence ID" value="UOF00907.1"/>
    <property type="molecule type" value="Genomic_DNA"/>
</dbReference>
<dbReference type="PANTHER" id="PTHR44936:SF10">
    <property type="entry name" value="SENSOR PROTEIN RSTB"/>
    <property type="match status" value="1"/>
</dbReference>
<protein>
    <recommendedName>
        <fullName evidence="3">histidine kinase</fullName>
        <ecNumber evidence="3">2.7.13.3</ecNumber>
    </recommendedName>
</protein>
<dbReference type="SMART" id="SM00387">
    <property type="entry name" value="HATPase_c"/>
    <property type="match status" value="1"/>
</dbReference>
<keyword evidence="7" id="KW-0547">Nucleotide-binding</keyword>
<evidence type="ECO:0000256" key="5">
    <source>
        <dbReference type="ARBA" id="ARBA00022553"/>
    </source>
</evidence>
<evidence type="ECO:0000256" key="3">
    <source>
        <dbReference type="ARBA" id="ARBA00012438"/>
    </source>
</evidence>
<dbReference type="PROSITE" id="PS50109">
    <property type="entry name" value="HIS_KIN"/>
    <property type="match status" value="1"/>
</dbReference>
<dbReference type="Pfam" id="PF02518">
    <property type="entry name" value="HATPase_c"/>
    <property type="match status" value="1"/>
</dbReference>
<evidence type="ECO:0000256" key="9">
    <source>
        <dbReference type="ARBA" id="ARBA00022840"/>
    </source>
</evidence>
<dbReference type="InterPro" id="IPR050980">
    <property type="entry name" value="2C_sensor_his_kinase"/>
</dbReference>
<keyword evidence="13" id="KW-1185">Reference proteome</keyword>
<dbReference type="InterPro" id="IPR004358">
    <property type="entry name" value="Sig_transdc_His_kin-like_C"/>
</dbReference>
<keyword evidence="10" id="KW-1133">Transmembrane helix</keyword>
<evidence type="ECO:0000256" key="4">
    <source>
        <dbReference type="ARBA" id="ARBA00022475"/>
    </source>
</evidence>
<accession>A0ABY4C7E3</accession>
<dbReference type="GO" id="GO:0005524">
    <property type="term" value="F:ATP binding"/>
    <property type="evidence" value="ECO:0007669"/>
    <property type="project" value="UniProtKB-KW"/>
</dbReference>
<gene>
    <name evidence="12" type="ORF">MNR06_14490</name>
</gene>
<dbReference type="Proteomes" id="UP000830116">
    <property type="component" value="Chromosome"/>
</dbReference>
<dbReference type="Gene3D" id="3.30.565.10">
    <property type="entry name" value="Histidine kinase-like ATPase, C-terminal domain"/>
    <property type="match status" value="1"/>
</dbReference>
<dbReference type="InterPro" id="IPR036890">
    <property type="entry name" value="HATPase_C_sf"/>
</dbReference>
<keyword evidence="9 12" id="KW-0067">ATP-binding</keyword>
<dbReference type="InterPro" id="IPR036097">
    <property type="entry name" value="HisK_dim/P_sf"/>
</dbReference>
<keyword evidence="10" id="KW-0472">Membrane</keyword>
<dbReference type="InterPro" id="IPR005467">
    <property type="entry name" value="His_kinase_dom"/>
</dbReference>
<evidence type="ECO:0000313" key="12">
    <source>
        <dbReference type="EMBL" id="UOF00907.1"/>
    </source>
</evidence>
<proteinExistence type="predicted"/>
<dbReference type="CDD" id="cd00082">
    <property type="entry name" value="HisKA"/>
    <property type="match status" value="1"/>
</dbReference>
<evidence type="ECO:0000256" key="10">
    <source>
        <dbReference type="SAM" id="Phobius"/>
    </source>
</evidence>
<dbReference type="SUPFAM" id="SSF47384">
    <property type="entry name" value="Homodimeric domain of signal transducing histidine kinase"/>
    <property type="match status" value="1"/>
</dbReference>
<comment type="subcellular location">
    <subcellularLocation>
        <location evidence="2">Cell membrane</location>
        <topology evidence="2">Multi-pass membrane protein</topology>
    </subcellularLocation>
</comment>
<evidence type="ECO:0000259" key="11">
    <source>
        <dbReference type="PROSITE" id="PS50109"/>
    </source>
</evidence>